<sequence>MLRLFKKRCTLCKKQEENLTTYKDRINQTLHVCSVCKDYAERRAFQKIV</sequence>
<dbReference type="Proteomes" id="UP000031449">
    <property type="component" value="Chromosome"/>
</dbReference>
<dbReference type="AlphaFoldDB" id="A0A0B5AVW2"/>
<dbReference type="BioCyc" id="JESP1508404:G14D9-12138-MONOMER"/>
<reference evidence="1 2" key="1">
    <citation type="submission" date="2014-08" db="EMBL/GenBank/DDBJ databases">
        <title>Complete genome of a marine bacteria Jeotgalibacillus malaysiensis.</title>
        <authorList>
            <person name="Yaakop A.S."/>
            <person name="Chan K.-G."/>
            <person name="Goh K.M."/>
        </authorList>
    </citation>
    <scope>NUCLEOTIDE SEQUENCE [LARGE SCALE GENOMIC DNA]</scope>
    <source>
        <strain evidence="1 2">D5</strain>
    </source>
</reference>
<proteinExistence type="predicted"/>
<dbReference type="EMBL" id="CP009416">
    <property type="protein sequence ID" value="AJD92174.1"/>
    <property type="molecule type" value="Genomic_DNA"/>
</dbReference>
<evidence type="ECO:0000313" key="1">
    <source>
        <dbReference type="EMBL" id="AJD92174.1"/>
    </source>
</evidence>
<name>A0A0B5AVW2_9BACL</name>
<dbReference type="HOGENOM" id="CLU_215681_0_0_9"/>
<keyword evidence="2" id="KW-1185">Reference proteome</keyword>
<dbReference type="KEGG" id="jeo:JMA_28570"/>
<accession>A0A0B5AVW2</accession>
<protein>
    <submittedName>
        <fullName evidence="1">Uncharacterized protein</fullName>
    </submittedName>
</protein>
<organism evidence="1 2">
    <name type="scientific">Jeotgalibacillus malaysiensis</name>
    <dbReference type="NCBI Taxonomy" id="1508404"/>
    <lineage>
        <taxon>Bacteria</taxon>
        <taxon>Bacillati</taxon>
        <taxon>Bacillota</taxon>
        <taxon>Bacilli</taxon>
        <taxon>Bacillales</taxon>
        <taxon>Caryophanaceae</taxon>
        <taxon>Jeotgalibacillus</taxon>
    </lineage>
</organism>
<gene>
    <name evidence="1" type="ORF">JMA_28570</name>
</gene>
<evidence type="ECO:0000313" key="2">
    <source>
        <dbReference type="Proteomes" id="UP000031449"/>
    </source>
</evidence>